<dbReference type="Proteomes" id="UP000594800">
    <property type="component" value="Chromosome"/>
</dbReference>
<dbReference type="EC" id="3.1.1.24" evidence="3"/>
<proteinExistence type="predicted"/>
<sequence length="257" mass="27261">MLTFAAANGTTLHYRDEGEGAPIVFINSLGTDFRIWDDVAAALPGRHLRHDKRGHGLSAGVPVSMDDHVADVAALMEGQGTGPAVICGLSVGGMIAQGLAATRPDLVRALILCDTGHLIGTRELWDDRIAAVTEHGIEAIADGILARWFSPTFRETRTIELAGWRQMLTRTPQVGYLATSAAIRDSDFSESTRALRVPTLCVVGEHDGSTPPDLVRELAGLIPGARFEVIAGAGHLPCIEQPAALAALIADFLTTLD</sequence>
<dbReference type="Pfam" id="PF12697">
    <property type="entry name" value="Abhydrolase_6"/>
    <property type="match status" value="1"/>
</dbReference>
<feature type="domain" description="AB hydrolase-1" evidence="2">
    <location>
        <begin position="23"/>
        <end position="247"/>
    </location>
</feature>
<evidence type="ECO:0000256" key="1">
    <source>
        <dbReference type="ARBA" id="ARBA00022801"/>
    </source>
</evidence>
<dbReference type="Gene3D" id="3.40.50.1820">
    <property type="entry name" value="alpha/beta hydrolase"/>
    <property type="match status" value="1"/>
</dbReference>
<keyword evidence="4" id="KW-1185">Reference proteome</keyword>
<evidence type="ECO:0000259" key="2">
    <source>
        <dbReference type="Pfam" id="PF12697"/>
    </source>
</evidence>
<protein>
    <submittedName>
        <fullName evidence="3">3-oxoadipate enol-lactonase</fullName>
        <ecNumber evidence="3">3.1.1.24</ecNumber>
    </submittedName>
</protein>
<dbReference type="EMBL" id="CP064942">
    <property type="protein sequence ID" value="QPH53055.1"/>
    <property type="molecule type" value="Genomic_DNA"/>
</dbReference>
<keyword evidence="1 3" id="KW-0378">Hydrolase</keyword>
<dbReference type="InterPro" id="IPR026968">
    <property type="entry name" value="PcaD/CatD"/>
</dbReference>
<gene>
    <name evidence="3" type="primary">pcaD</name>
    <name evidence="3" type="ORF">I0K15_14775</name>
</gene>
<dbReference type="InterPro" id="IPR050266">
    <property type="entry name" value="AB_hydrolase_sf"/>
</dbReference>
<dbReference type="SUPFAM" id="SSF53474">
    <property type="entry name" value="alpha/beta-Hydrolases"/>
    <property type="match status" value="1"/>
</dbReference>
<dbReference type="AlphaFoldDB" id="A0A7S9LQV2"/>
<evidence type="ECO:0000313" key="4">
    <source>
        <dbReference type="Proteomes" id="UP000594800"/>
    </source>
</evidence>
<dbReference type="PANTHER" id="PTHR43798:SF31">
    <property type="entry name" value="AB HYDROLASE SUPERFAMILY PROTEIN YCLE"/>
    <property type="match status" value="1"/>
</dbReference>
<reference evidence="3 4" key="1">
    <citation type="submission" date="2020-11" db="EMBL/GenBank/DDBJ databases">
        <title>Description of Pontivivens ytuae sp. nov. isolated from deep sea sediment of Mariana Trench.</title>
        <authorList>
            <person name="Wang Z."/>
            <person name="Sun Q.-L."/>
            <person name="Xu X.-D."/>
            <person name="Tang Y.-Z."/>
            <person name="Zhang J."/>
        </authorList>
    </citation>
    <scope>NUCLEOTIDE SEQUENCE [LARGE SCALE GENOMIC DNA]</scope>
    <source>
        <strain evidence="3 4">MT2928</strain>
    </source>
</reference>
<dbReference type="KEGG" id="poz:I0K15_14775"/>
<dbReference type="GO" id="GO:0042952">
    <property type="term" value="P:beta-ketoadipate pathway"/>
    <property type="evidence" value="ECO:0007669"/>
    <property type="project" value="InterPro"/>
</dbReference>
<dbReference type="InterPro" id="IPR029058">
    <property type="entry name" value="AB_hydrolase_fold"/>
</dbReference>
<name>A0A7S9LQV2_9RHOB</name>
<dbReference type="GO" id="GO:0047570">
    <property type="term" value="F:3-oxoadipate enol-lactonase activity"/>
    <property type="evidence" value="ECO:0007669"/>
    <property type="project" value="UniProtKB-EC"/>
</dbReference>
<dbReference type="NCBIfam" id="TIGR02427">
    <property type="entry name" value="protocat_pcaD"/>
    <property type="match status" value="1"/>
</dbReference>
<dbReference type="InterPro" id="IPR000073">
    <property type="entry name" value="AB_hydrolase_1"/>
</dbReference>
<dbReference type="GO" id="GO:0016020">
    <property type="term" value="C:membrane"/>
    <property type="evidence" value="ECO:0007669"/>
    <property type="project" value="TreeGrafter"/>
</dbReference>
<organism evidence="3 4">
    <name type="scientific">Pontivivens ytuae</name>
    <dbReference type="NCBI Taxonomy" id="2789856"/>
    <lineage>
        <taxon>Bacteria</taxon>
        <taxon>Pseudomonadati</taxon>
        <taxon>Pseudomonadota</taxon>
        <taxon>Alphaproteobacteria</taxon>
        <taxon>Rhodobacterales</taxon>
        <taxon>Paracoccaceae</taxon>
        <taxon>Pontivivens</taxon>
    </lineage>
</organism>
<dbReference type="RefSeq" id="WP_196102266.1">
    <property type="nucleotide sequence ID" value="NZ_CP064942.1"/>
</dbReference>
<accession>A0A7S9LQV2</accession>
<dbReference type="PANTHER" id="PTHR43798">
    <property type="entry name" value="MONOACYLGLYCEROL LIPASE"/>
    <property type="match status" value="1"/>
</dbReference>
<evidence type="ECO:0000313" key="3">
    <source>
        <dbReference type="EMBL" id="QPH53055.1"/>
    </source>
</evidence>